<dbReference type="AlphaFoldDB" id="A0A059T9H1"/>
<dbReference type="CTD" id="4538"/>
<feature type="transmembrane region" description="Helical" evidence="17">
    <location>
        <begin position="46"/>
        <end position="72"/>
    </location>
</feature>
<feature type="transmembrane region" description="Helical" evidence="17">
    <location>
        <begin position="421"/>
        <end position="444"/>
    </location>
</feature>
<keyword evidence="8 17" id="KW-0812">Transmembrane</keyword>
<feature type="transmembrane region" description="Helical" evidence="17">
    <location>
        <begin position="84"/>
        <end position="103"/>
    </location>
</feature>
<accession>A0A059T9H1</accession>
<feature type="domain" description="NADH:ubiquinone oxidoreductase chain 4 N-terminal" evidence="19">
    <location>
        <begin position="1"/>
        <end position="102"/>
    </location>
</feature>
<evidence type="ECO:0000313" key="20">
    <source>
        <dbReference type="EMBL" id="AHL44237.1"/>
    </source>
</evidence>
<dbReference type="Pfam" id="PF01059">
    <property type="entry name" value="Oxidored_q5_N"/>
    <property type="match status" value="1"/>
</dbReference>
<feature type="transmembrane region" description="Helical" evidence="17">
    <location>
        <begin position="243"/>
        <end position="265"/>
    </location>
</feature>
<dbReference type="PANTHER" id="PTHR43507:SF20">
    <property type="entry name" value="NADH-UBIQUINONE OXIDOREDUCTASE CHAIN 4"/>
    <property type="match status" value="1"/>
</dbReference>
<reference evidence="20" key="1">
    <citation type="journal article" date="2014" name="BMC Evol. Biol.">
        <title>Long-branch attraction and the phylogeny of true water bugs (Hemiptera: Nepomorpha) as estimated from mitochondrial genomes.</title>
        <authorList>
            <person name="Li T."/>
            <person name="Hua J."/>
            <person name="Wright A.M."/>
            <person name="Cui Y."/>
            <person name="Xie Q."/>
            <person name="Bu W."/>
            <person name="Hillis D.M."/>
        </authorList>
    </citation>
    <scope>NUCLEOTIDE SEQUENCE</scope>
</reference>
<evidence type="ECO:0000256" key="13">
    <source>
        <dbReference type="ARBA" id="ARBA00023075"/>
    </source>
</evidence>
<evidence type="ECO:0000256" key="8">
    <source>
        <dbReference type="ARBA" id="ARBA00022692"/>
    </source>
</evidence>
<dbReference type="EMBL" id="KJ027516">
    <property type="protein sequence ID" value="AHL44237.1"/>
    <property type="molecule type" value="Genomic_DNA"/>
</dbReference>
<evidence type="ECO:0000256" key="10">
    <source>
        <dbReference type="ARBA" id="ARBA00022982"/>
    </source>
</evidence>
<feature type="transmembrane region" description="Helical" evidence="17">
    <location>
        <begin position="215"/>
        <end position="237"/>
    </location>
</feature>
<keyword evidence="12 17" id="KW-0520">NAD</keyword>
<keyword evidence="7 17" id="KW-0679">Respiratory chain</keyword>
<feature type="transmembrane region" description="Helical" evidence="17">
    <location>
        <begin position="331"/>
        <end position="349"/>
    </location>
</feature>
<gene>
    <name evidence="20" type="primary">ND4</name>
</gene>
<evidence type="ECO:0000259" key="19">
    <source>
        <dbReference type="Pfam" id="PF01059"/>
    </source>
</evidence>
<evidence type="ECO:0000256" key="4">
    <source>
        <dbReference type="ARBA" id="ARBA00012944"/>
    </source>
</evidence>
<feature type="transmembrane region" description="Helical" evidence="17">
    <location>
        <begin position="7"/>
        <end position="40"/>
    </location>
</feature>
<feature type="transmembrane region" description="Helical" evidence="17">
    <location>
        <begin position="272"/>
        <end position="294"/>
    </location>
</feature>
<feature type="transmembrane region" description="Helical" evidence="17">
    <location>
        <begin position="138"/>
        <end position="161"/>
    </location>
</feature>
<evidence type="ECO:0000256" key="6">
    <source>
        <dbReference type="ARBA" id="ARBA00022448"/>
    </source>
</evidence>
<comment type="function">
    <text evidence="17">Core subunit of the mitochondrial membrane respiratory chain NADH dehydrogenase (Complex I) which catalyzes electron transfer from NADH through the respiratory chain, using ubiquinone as an electron acceptor. Essential for the catalytic activity and assembly of complex I.</text>
</comment>
<evidence type="ECO:0000256" key="2">
    <source>
        <dbReference type="ARBA" id="ARBA00004225"/>
    </source>
</evidence>
<organism evidence="20">
    <name type="scientific">Paraplea frontalis</name>
    <dbReference type="NCBI Taxonomy" id="575836"/>
    <lineage>
        <taxon>Eukaryota</taxon>
        <taxon>Metazoa</taxon>
        <taxon>Ecdysozoa</taxon>
        <taxon>Arthropoda</taxon>
        <taxon>Hexapoda</taxon>
        <taxon>Insecta</taxon>
        <taxon>Pterygota</taxon>
        <taxon>Neoptera</taxon>
        <taxon>Paraneoptera</taxon>
        <taxon>Hemiptera</taxon>
        <taxon>Heteroptera</taxon>
        <taxon>Panheteroptera</taxon>
        <taxon>Nepomorpha</taxon>
        <taxon>Pleidae</taxon>
        <taxon>Paraplea</taxon>
    </lineage>
</organism>
<feature type="transmembrane region" description="Helical" evidence="17">
    <location>
        <begin position="109"/>
        <end position="131"/>
    </location>
</feature>
<evidence type="ECO:0000256" key="3">
    <source>
        <dbReference type="ARBA" id="ARBA00009025"/>
    </source>
</evidence>
<dbReference type="GO" id="GO:0003954">
    <property type="term" value="F:NADH dehydrogenase activity"/>
    <property type="evidence" value="ECO:0007669"/>
    <property type="project" value="TreeGrafter"/>
</dbReference>
<dbReference type="GO" id="GO:0008137">
    <property type="term" value="F:NADH dehydrogenase (ubiquinone) activity"/>
    <property type="evidence" value="ECO:0007669"/>
    <property type="project" value="UniProtKB-UniRule"/>
</dbReference>
<dbReference type="PANTHER" id="PTHR43507">
    <property type="entry name" value="NADH-UBIQUINONE OXIDOREDUCTASE CHAIN 4"/>
    <property type="match status" value="1"/>
</dbReference>
<dbReference type="GO" id="GO:0042773">
    <property type="term" value="P:ATP synthesis coupled electron transport"/>
    <property type="evidence" value="ECO:0007669"/>
    <property type="project" value="InterPro"/>
</dbReference>
<comment type="subcellular location">
    <subcellularLocation>
        <location evidence="2 17">Mitochondrion membrane</location>
        <topology evidence="2 17">Multi-pass membrane protein</topology>
    </subcellularLocation>
</comment>
<dbReference type="InterPro" id="IPR001750">
    <property type="entry name" value="ND/Mrp_TM"/>
</dbReference>
<dbReference type="GO" id="GO:0015990">
    <property type="term" value="P:electron transport coupled proton transport"/>
    <property type="evidence" value="ECO:0007669"/>
    <property type="project" value="TreeGrafter"/>
</dbReference>
<protein>
    <recommendedName>
        <fullName evidence="5 17">NADH-ubiquinone oxidoreductase chain 4</fullName>
        <ecNumber evidence="4 17">7.1.1.2</ecNumber>
    </recommendedName>
</protein>
<evidence type="ECO:0000256" key="16">
    <source>
        <dbReference type="ARBA" id="ARBA00049551"/>
    </source>
</evidence>
<dbReference type="Pfam" id="PF00361">
    <property type="entry name" value="Proton_antipo_M"/>
    <property type="match status" value="1"/>
</dbReference>
<keyword evidence="11 17" id="KW-1133">Transmembrane helix</keyword>
<evidence type="ECO:0000256" key="11">
    <source>
        <dbReference type="ARBA" id="ARBA00022989"/>
    </source>
</evidence>
<dbReference type="GeneID" id="31252603"/>
<geneLocation type="mitochondrion" evidence="20"/>
<keyword evidence="15 17" id="KW-0472">Membrane</keyword>
<feature type="domain" description="NADH:quinone oxidoreductase/Mrp antiporter transmembrane" evidence="18">
    <location>
        <begin position="106"/>
        <end position="389"/>
    </location>
</feature>
<sequence length="445" mass="51768">MMMLNFGLLFLIPLVFMNYWWLIVFFLMIIFFINMFFFSFSNFFVFFSYSFGVDIISLSFILLTIWITLLMIISSYKIKLLNNYKVEFIMVCLFLCLSLVLAFSTSNLFMFYLFFETSLIPTLFLIFGWGYQPERLGAGFYLLFYTMFASLPLLLCIFYLYNNNFSLFYFLMNGFVNYNFYIYLGMIMAFLIKMPLVFFHFWLPKAHVEAPISGSMILAAILLKLGGYGLIRVMYFMYNYSYVYNYIYIVLSLYGTFVIGIICLVQVDMKSLIAYSSVSHMGLVICGIFTLNYWGVCGSLVLMIAHGLCSSGLFCLANINYERVSSRSLYISKGMITFMPTMSFFWFLLSANNMACPPSLNLLGEIILINSVLSWSSLTMMFLFMMSFLSCCYSIYLYSISQHGFIFGGMSNNSSGNVREFLLLLFHWIPLNFIILKTDIFLLLF</sequence>
<keyword evidence="14 17" id="KW-0496">Mitochondrion</keyword>
<evidence type="ECO:0000256" key="9">
    <source>
        <dbReference type="ARBA" id="ARBA00022967"/>
    </source>
</evidence>
<dbReference type="PRINTS" id="PR01437">
    <property type="entry name" value="NUOXDRDTASE4"/>
</dbReference>
<comment type="function">
    <text evidence="1">Core subunit of the mitochondrial membrane respiratory chain NADH dehydrogenase (Complex I) that is believed to belong to the minimal assembly required for catalysis. Complex I functions in the transfer of electrons from NADH to the respiratory chain. The immediate electron acceptor for the enzyme is believed to be ubiquinone.</text>
</comment>
<feature type="transmembrane region" description="Helical" evidence="17">
    <location>
        <begin position="181"/>
        <end position="203"/>
    </location>
</feature>
<evidence type="ECO:0000259" key="18">
    <source>
        <dbReference type="Pfam" id="PF00361"/>
    </source>
</evidence>
<dbReference type="RefSeq" id="YP_009186453.1">
    <property type="nucleotide sequence ID" value="NC_028629.1"/>
</dbReference>
<comment type="similarity">
    <text evidence="3 17">Belongs to the complex I subunit 4 family.</text>
</comment>
<evidence type="ECO:0000256" key="7">
    <source>
        <dbReference type="ARBA" id="ARBA00022660"/>
    </source>
</evidence>
<feature type="transmembrane region" description="Helical" evidence="17">
    <location>
        <begin position="378"/>
        <end position="400"/>
    </location>
</feature>
<comment type="catalytic activity">
    <reaction evidence="16 17">
        <text>a ubiquinone + NADH + 5 H(+)(in) = a ubiquinol + NAD(+) + 4 H(+)(out)</text>
        <dbReference type="Rhea" id="RHEA:29091"/>
        <dbReference type="Rhea" id="RHEA-COMP:9565"/>
        <dbReference type="Rhea" id="RHEA-COMP:9566"/>
        <dbReference type="ChEBI" id="CHEBI:15378"/>
        <dbReference type="ChEBI" id="CHEBI:16389"/>
        <dbReference type="ChEBI" id="CHEBI:17976"/>
        <dbReference type="ChEBI" id="CHEBI:57540"/>
        <dbReference type="ChEBI" id="CHEBI:57945"/>
        <dbReference type="EC" id="7.1.1.2"/>
    </reaction>
</comment>
<keyword evidence="10 17" id="KW-0249">Electron transport</keyword>
<feature type="transmembrane region" description="Helical" evidence="17">
    <location>
        <begin position="300"/>
        <end position="319"/>
    </location>
</feature>
<dbReference type="GO" id="GO:0031966">
    <property type="term" value="C:mitochondrial membrane"/>
    <property type="evidence" value="ECO:0007669"/>
    <property type="project" value="UniProtKB-SubCell"/>
</dbReference>
<dbReference type="InterPro" id="IPR003918">
    <property type="entry name" value="NADH_UbQ_OxRdtase"/>
</dbReference>
<dbReference type="EC" id="7.1.1.2" evidence="4 17"/>
<evidence type="ECO:0000256" key="12">
    <source>
        <dbReference type="ARBA" id="ARBA00023027"/>
    </source>
</evidence>
<evidence type="ECO:0000256" key="1">
    <source>
        <dbReference type="ARBA" id="ARBA00003257"/>
    </source>
</evidence>
<dbReference type="InterPro" id="IPR000260">
    <property type="entry name" value="NADH4_N"/>
</dbReference>
<proteinExistence type="inferred from homology"/>
<evidence type="ECO:0000256" key="5">
    <source>
        <dbReference type="ARBA" id="ARBA00021006"/>
    </source>
</evidence>
<evidence type="ECO:0000256" key="17">
    <source>
        <dbReference type="RuleBase" id="RU003297"/>
    </source>
</evidence>
<evidence type="ECO:0000256" key="14">
    <source>
        <dbReference type="ARBA" id="ARBA00023128"/>
    </source>
</evidence>
<keyword evidence="6 17" id="KW-0813">Transport</keyword>
<dbReference type="GO" id="GO:0048039">
    <property type="term" value="F:ubiquinone binding"/>
    <property type="evidence" value="ECO:0007669"/>
    <property type="project" value="TreeGrafter"/>
</dbReference>
<keyword evidence="13 17" id="KW-0830">Ubiquinone</keyword>
<name>A0A059T9H1_9HEMI</name>
<keyword evidence="9" id="KW-1278">Translocase</keyword>
<evidence type="ECO:0000256" key="15">
    <source>
        <dbReference type="ARBA" id="ARBA00023136"/>
    </source>
</evidence>